<sequence>MEQVKLLLRITRTEDIARRYFVVNGFDGALTMLGLIIGFLISSSENIDVIINVCLGAAIALGVSGMSSAYVSEVAERKRALDKLEEAMVTDLQNSAHGQASRWMPILVALVNGLAPLIISLLILIPLWLAGAGTVLPLPPLHLAIIIALFLIFLLGVFLGRIAGTSWLRSGIQTLLVALLTISLIYLIEKS</sequence>
<evidence type="ECO:0000313" key="7">
    <source>
        <dbReference type="Proteomes" id="UP000231632"/>
    </source>
</evidence>
<dbReference type="RefSeq" id="WP_227819359.1">
    <property type="nucleotide sequence ID" value="NZ_BDFD01000006.1"/>
</dbReference>
<proteinExistence type="predicted"/>
<feature type="transmembrane region" description="Helical" evidence="5">
    <location>
        <begin position="21"/>
        <end position="43"/>
    </location>
</feature>
<keyword evidence="7" id="KW-1185">Reference proteome</keyword>
<keyword evidence="3 5" id="KW-1133">Transmembrane helix</keyword>
<dbReference type="GO" id="GO:0030026">
    <property type="term" value="P:intracellular manganese ion homeostasis"/>
    <property type="evidence" value="ECO:0007669"/>
    <property type="project" value="InterPro"/>
</dbReference>
<name>A0A1L8CM67_9PROT</name>
<keyword evidence="4 5" id="KW-0472">Membrane</keyword>
<dbReference type="Proteomes" id="UP000231632">
    <property type="component" value="Unassembled WGS sequence"/>
</dbReference>
<keyword evidence="2 5" id="KW-0812">Transmembrane</keyword>
<evidence type="ECO:0000256" key="5">
    <source>
        <dbReference type="SAM" id="Phobius"/>
    </source>
</evidence>
<reference evidence="6 7" key="1">
    <citation type="journal article" date="2017" name="Arch. Microbiol.">
        <title>Mariprofundus micogutta sp. nov., a novel iron-oxidizing zetaproteobacterium isolated from a deep-sea hydrothermal field at the Bayonnaise knoll of the Izu-Ogasawara arc, and a description of Mariprofundales ord. nov. and Zetaproteobacteria classis nov.</title>
        <authorList>
            <person name="Makita H."/>
            <person name="Tanaka E."/>
            <person name="Mitsunobu S."/>
            <person name="Miyazaki M."/>
            <person name="Nunoura T."/>
            <person name="Uematsu K."/>
            <person name="Takaki Y."/>
            <person name="Nishi S."/>
            <person name="Shimamura S."/>
            <person name="Takai K."/>
        </authorList>
    </citation>
    <scope>NUCLEOTIDE SEQUENCE [LARGE SCALE GENOMIC DNA]</scope>
    <source>
        <strain evidence="6 7">ET2</strain>
    </source>
</reference>
<gene>
    <name evidence="6" type="ORF">MMIC_P0955</name>
</gene>
<comment type="subcellular location">
    <subcellularLocation>
        <location evidence="1">Endomembrane system</location>
        <topology evidence="1">Multi-pass membrane protein</topology>
    </subcellularLocation>
</comment>
<protein>
    <submittedName>
        <fullName evidence="6">VIT family protein</fullName>
    </submittedName>
</protein>
<dbReference type="GO" id="GO:0012505">
    <property type="term" value="C:endomembrane system"/>
    <property type="evidence" value="ECO:0007669"/>
    <property type="project" value="UniProtKB-SubCell"/>
</dbReference>
<feature type="transmembrane region" description="Helical" evidence="5">
    <location>
        <begin position="141"/>
        <end position="160"/>
    </location>
</feature>
<comment type="caution">
    <text evidence="6">The sequence shown here is derived from an EMBL/GenBank/DDBJ whole genome shotgun (WGS) entry which is preliminary data.</text>
</comment>
<dbReference type="STRING" id="1921010.MMIC_P0955"/>
<dbReference type="AlphaFoldDB" id="A0A1L8CM67"/>
<feature type="transmembrane region" description="Helical" evidence="5">
    <location>
        <begin position="106"/>
        <end position="129"/>
    </location>
</feature>
<accession>A0A1L8CM67</accession>
<evidence type="ECO:0000256" key="1">
    <source>
        <dbReference type="ARBA" id="ARBA00004127"/>
    </source>
</evidence>
<dbReference type="Pfam" id="PF01988">
    <property type="entry name" value="VIT1"/>
    <property type="match status" value="1"/>
</dbReference>
<organism evidence="6 7">
    <name type="scientific">Mariprofundus micogutta</name>
    <dbReference type="NCBI Taxonomy" id="1921010"/>
    <lineage>
        <taxon>Bacteria</taxon>
        <taxon>Pseudomonadati</taxon>
        <taxon>Pseudomonadota</taxon>
        <taxon>Candidatius Mariprofundia</taxon>
        <taxon>Mariprofundales</taxon>
        <taxon>Mariprofundaceae</taxon>
        <taxon>Mariprofundus</taxon>
    </lineage>
</organism>
<evidence type="ECO:0000256" key="4">
    <source>
        <dbReference type="ARBA" id="ARBA00023136"/>
    </source>
</evidence>
<feature type="transmembrane region" description="Helical" evidence="5">
    <location>
        <begin position="167"/>
        <end position="188"/>
    </location>
</feature>
<evidence type="ECO:0000256" key="3">
    <source>
        <dbReference type="ARBA" id="ARBA00022989"/>
    </source>
</evidence>
<evidence type="ECO:0000313" key="6">
    <source>
        <dbReference type="EMBL" id="GAV19994.1"/>
    </source>
</evidence>
<feature type="transmembrane region" description="Helical" evidence="5">
    <location>
        <begin position="49"/>
        <end position="71"/>
    </location>
</feature>
<evidence type="ECO:0000256" key="2">
    <source>
        <dbReference type="ARBA" id="ARBA00022692"/>
    </source>
</evidence>
<dbReference type="GO" id="GO:0005384">
    <property type="term" value="F:manganese ion transmembrane transporter activity"/>
    <property type="evidence" value="ECO:0007669"/>
    <property type="project" value="InterPro"/>
</dbReference>
<dbReference type="EMBL" id="BDFD01000006">
    <property type="protein sequence ID" value="GAV19994.1"/>
    <property type="molecule type" value="Genomic_DNA"/>
</dbReference>
<dbReference type="InterPro" id="IPR008217">
    <property type="entry name" value="Ccc1_fam"/>
</dbReference>